<organism evidence="6 7">
    <name type="scientific">Engystomops pustulosus</name>
    <name type="common">Tungara frog</name>
    <name type="synonym">Physalaemus pustulosus</name>
    <dbReference type="NCBI Taxonomy" id="76066"/>
    <lineage>
        <taxon>Eukaryota</taxon>
        <taxon>Metazoa</taxon>
        <taxon>Chordata</taxon>
        <taxon>Craniata</taxon>
        <taxon>Vertebrata</taxon>
        <taxon>Euteleostomi</taxon>
        <taxon>Amphibia</taxon>
        <taxon>Batrachia</taxon>
        <taxon>Anura</taxon>
        <taxon>Neobatrachia</taxon>
        <taxon>Hyloidea</taxon>
        <taxon>Leptodactylidae</taxon>
        <taxon>Leiuperinae</taxon>
        <taxon>Engystomops</taxon>
    </lineage>
</organism>
<proteinExistence type="predicted"/>
<sequence length="79" mass="8889">MTFLKKSLLLALFLEFVSFSICDDGKRQEGSKLEEEREVEDVLKQAKSGISLEAIKKLRGSAKTSHWLVKDIGLNIHKG</sequence>
<dbReference type="EMBL" id="WNYA01000609">
    <property type="protein sequence ID" value="KAG8547798.1"/>
    <property type="molecule type" value="Genomic_DNA"/>
</dbReference>
<protein>
    <recommendedName>
        <fullName evidence="5">Frog antimicrobial peptide propeptide domain-containing protein</fullName>
    </recommendedName>
</protein>
<gene>
    <name evidence="6" type="ORF">GDO81_027469</name>
</gene>
<keyword evidence="3 4" id="KW-0732">Signal</keyword>
<feature type="domain" description="Frog antimicrobial peptide propeptide" evidence="5">
    <location>
        <begin position="3"/>
        <end position="38"/>
    </location>
</feature>
<dbReference type="Pfam" id="PF03032">
    <property type="entry name" value="FSAP_sig_propep"/>
    <property type="match status" value="1"/>
</dbReference>
<reference evidence="6" key="1">
    <citation type="thesis" date="2020" institute="ProQuest LLC" country="789 East Eisenhower Parkway, Ann Arbor, MI, USA">
        <title>Comparative Genomics and Chromosome Evolution.</title>
        <authorList>
            <person name="Mudd A.B."/>
        </authorList>
    </citation>
    <scope>NUCLEOTIDE SEQUENCE</scope>
    <source>
        <strain evidence="6">237g6f4</strain>
        <tissue evidence="6">Blood</tissue>
    </source>
</reference>
<comment type="subcellular location">
    <subcellularLocation>
        <location evidence="1">Secreted</location>
    </subcellularLocation>
</comment>
<evidence type="ECO:0000256" key="2">
    <source>
        <dbReference type="ARBA" id="ARBA00022525"/>
    </source>
</evidence>
<dbReference type="GO" id="GO:0005576">
    <property type="term" value="C:extracellular region"/>
    <property type="evidence" value="ECO:0007669"/>
    <property type="project" value="UniProtKB-SubCell"/>
</dbReference>
<comment type="caution">
    <text evidence="6">The sequence shown here is derived from an EMBL/GenBank/DDBJ whole genome shotgun (WGS) entry which is preliminary data.</text>
</comment>
<keyword evidence="2" id="KW-0964">Secreted</keyword>
<evidence type="ECO:0000256" key="1">
    <source>
        <dbReference type="ARBA" id="ARBA00004613"/>
    </source>
</evidence>
<accession>A0AAV6ZJX4</accession>
<dbReference type="Proteomes" id="UP000824782">
    <property type="component" value="Unassembled WGS sequence"/>
</dbReference>
<evidence type="ECO:0000313" key="7">
    <source>
        <dbReference type="Proteomes" id="UP000824782"/>
    </source>
</evidence>
<dbReference type="InterPro" id="IPR004275">
    <property type="entry name" value="Frog_antimicrobial_propeptide"/>
</dbReference>
<feature type="chain" id="PRO_5044715469" description="Frog antimicrobial peptide propeptide domain-containing protein" evidence="4">
    <location>
        <begin position="23"/>
        <end position="79"/>
    </location>
</feature>
<dbReference type="EMBL" id="WNYA01000609">
    <property type="protein sequence ID" value="KAG8547799.1"/>
    <property type="molecule type" value="Genomic_DNA"/>
</dbReference>
<evidence type="ECO:0000313" key="6">
    <source>
        <dbReference type="EMBL" id="KAG8547799.1"/>
    </source>
</evidence>
<evidence type="ECO:0000256" key="4">
    <source>
        <dbReference type="SAM" id="SignalP"/>
    </source>
</evidence>
<keyword evidence="7" id="KW-1185">Reference proteome</keyword>
<evidence type="ECO:0000256" key="3">
    <source>
        <dbReference type="ARBA" id="ARBA00022729"/>
    </source>
</evidence>
<feature type="signal peptide" evidence="4">
    <location>
        <begin position="1"/>
        <end position="22"/>
    </location>
</feature>
<evidence type="ECO:0000259" key="5">
    <source>
        <dbReference type="Pfam" id="PF03032"/>
    </source>
</evidence>
<dbReference type="AlphaFoldDB" id="A0AAV6ZJX4"/>
<name>A0AAV6ZJX4_ENGPU</name>